<sequence>MPHLSPSPSGTHTPTTASSQASPLLSSNCVQTLTASTGAALAVAYTATHVFCGTQQGTIHAWHRTTFRLDRTLGGHSGGCHALAVDPGRQILFSGGGDGRVRAWDTRTLRLLFAVHAGVNSGAVL</sequence>
<accession>A0ACC1LU75</accession>
<feature type="non-terminal residue" evidence="1">
    <location>
        <position position="125"/>
    </location>
</feature>
<proteinExistence type="predicted"/>
<organism evidence="1 2">
    <name type="scientific">Coemansia aciculifera</name>
    <dbReference type="NCBI Taxonomy" id="417176"/>
    <lineage>
        <taxon>Eukaryota</taxon>
        <taxon>Fungi</taxon>
        <taxon>Fungi incertae sedis</taxon>
        <taxon>Zoopagomycota</taxon>
        <taxon>Kickxellomycotina</taxon>
        <taxon>Kickxellomycetes</taxon>
        <taxon>Kickxellales</taxon>
        <taxon>Kickxellaceae</taxon>
        <taxon>Coemansia</taxon>
    </lineage>
</organism>
<gene>
    <name evidence="1" type="ORF">IWW38_006270</name>
</gene>
<evidence type="ECO:0000313" key="1">
    <source>
        <dbReference type="EMBL" id="KAJ2878668.1"/>
    </source>
</evidence>
<evidence type="ECO:0000313" key="2">
    <source>
        <dbReference type="Proteomes" id="UP001139981"/>
    </source>
</evidence>
<dbReference type="Proteomes" id="UP001139981">
    <property type="component" value="Unassembled WGS sequence"/>
</dbReference>
<name>A0ACC1LU75_9FUNG</name>
<protein>
    <submittedName>
        <fullName evidence="1">Uncharacterized protein</fullName>
    </submittedName>
</protein>
<keyword evidence="2" id="KW-1185">Reference proteome</keyword>
<dbReference type="EMBL" id="JANBVB010003487">
    <property type="protein sequence ID" value="KAJ2878668.1"/>
    <property type="molecule type" value="Genomic_DNA"/>
</dbReference>
<reference evidence="1" key="1">
    <citation type="submission" date="2022-07" db="EMBL/GenBank/DDBJ databases">
        <title>Phylogenomic reconstructions and comparative analyses of Kickxellomycotina fungi.</title>
        <authorList>
            <person name="Reynolds N.K."/>
            <person name="Stajich J.E."/>
            <person name="Barry K."/>
            <person name="Grigoriev I.V."/>
            <person name="Crous P."/>
            <person name="Smith M.E."/>
        </authorList>
    </citation>
    <scope>NUCLEOTIDE SEQUENCE</scope>
    <source>
        <strain evidence="1">CBS 190363</strain>
    </source>
</reference>
<comment type="caution">
    <text evidence="1">The sequence shown here is derived from an EMBL/GenBank/DDBJ whole genome shotgun (WGS) entry which is preliminary data.</text>
</comment>